<evidence type="ECO:0000256" key="2">
    <source>
        <dbReference type="ARBA" id="ARBA00024867"/>
    </source>
</evidence>
<reference evidence="6 7" key="1">
    <citation type="journal article" date="2014" name="Genome Announc.">
        <title>Draft genome sequences of the altered schaedler flora, a defined bacterial community from gnotobiotic mice.</title>
        <authorList>
            <person name="Wannemuehler M.J."/>
            <person name="Overstreet A.M."/>
            <person name="Ward D.V."/>
            <person name="Phillips G.J."/>
        </authorList>
    </citation>
    <scope>NUCLEOTIDE SEQUENCE [LARGE SCALE GENOMIC DNA]</scope>
    <source>
        <strain evidence="6 7">ASF492</strain>
    </source>
</reference>
<comment type="function">
    <text evidence="2">May play the central regulatory role in sporulation. It may be an element of the effector pathway responsible for the activation of sporulation genes in response to nutritional stress. Spo0A may act in concert with spo0H (a sigma factor) to control the expression of some genes that are critical to the sporulation process.</text>
</comment>
<dbReference type="STRING" id="1235802.C823_02113"/>
<feature type="domain" description="Response regulatory" evidence="4">
    <location>
        <begin position="2"/>
        <end position="122"/>
    </location>
</feature>
<dbReference type="HOGENOM" id="CLU_000445_14_2_9"/>
<sequence>MKITICDDSMKDLMILESLLEKYQELNPNADFQVEKFSNSSELYKKIQNKELADIYILDILMSQTTGIDLGNEIRKINSDNTIIYITSSDDFALDAFHVHAVRYLLKPVQANQFFEALDFAFSYAELKKGPMYPIKTKSGLQSVSCSKIEYVENASRMLNVHMTDGSVITSIFIRKSFEEELGELLQNKCFLQVHKSFLINLNHVKKLDGNSIIMSSGANIPVSKKNTANVKRQYLLFVSGQYQ</sequence>
<dbReference type="Gene3D" id="2.40.50.1020">
    <property type="entry name" value="LytTr DNA-binding domain"/>
    <property type="match status" value="1"/>
</dbReference>
<keyword evidence="3" id="KW-0597">Phosphoprotein</keyword>
<dbReference type="PANTHER" id="PTHR37299:SF1">
    <property type="entry name" value="STAGE 0 SPORULATION PROTEIN A HOMOLOG"/>
    <property type="match status" value="1"/>
</dbReference>
<dbReference type="EMBL" id="AQFT01000066">
    <property type="protein sequence ID" value="EMZ27972.1"/>
    <property type="molecule type" value="Genomic_DNA"/>
</dbReference>
<feature type="domain" description="HTH LytTR-type" evidence="5">
    <location>
        <begin position="133"/>
        <end position="237"/>
    </location>
</feature>
<dbReference type="Gene3D" id="3.40.50.2300">
    <property type="match status" value="1"/>
</dbReference>
<evidence type="ECO:0000259" key="5">
    <source>
        <dbReference type="PROSITE" id="PS50930"/>
    </source>
</evidence>
<evidence type="ECO:0000313" key="7">
    <source>
        <dbReference type="Proteomes" id="UP000012589"/>
    </source>
</evidence>
<comment type="caution">
    <text evidence="6">The sequence shown here is derived from an EMBL/GenBank/DDBJ whole genome shotgun (WGS) entry which is preliminary data.</text>
</comment>
<evidence type="ECO:0000313" key="6">
    <source>
        <dbReference type="EMBL" id="EMZ27972.1"/>
    </source>
</evidence>
<dbReference type="InterPro" id="IPR001789">
    <property type="entry name" value="Sig_transdc_resp-reg_receiver"/>
</dbReference>
<name>N2AEZ9_9FIRM</name>
<dbReference type="InterPro" id="IPR046947">
    <property type="entry name" value="LytR-like"/>
</dbReference>
<dbReference type="SMART" id="SM00850">
    <property type="entry name" value="LytTR"/>
    <property type="match status" value="1"/>
</dbReference>
<dbReference type="SMART" id="SM00448">
    <property type="entry name" value="REC"/>
    <property type="match status" value="1"/>
</dbReference>
<dbReference type="Proteomes" id="UP000012589">
    <property type="component" value="Unassembled WGS sequence"/>
</dbReference>
<accession>N2AEZ9</accession>
<dbReference type="InterPro" id="IPR011006">
    <property type="entry name" value="CheY-like_superfamily"/>
</dbReference>
<keyword evidence="7" id="KW-1185">Reference proteome</keyword>
<evidence type="ECO:0000256" key="3">
    <source>
        <dbReference type="PROSITE-ProRule" id="PRU00169"/>
    </source>
</evidence>
<dbReference type="PANTHER" id="PTHR37299">
    <property type="entry name" value="TRANSCRIPTIONAL REGULATOR-RELATED"/>
    <property type="match status" value="1"/>
</dbReference>
<proteinExistence type="predicted"/>
<organism evidence="6 7">
    <name type="scientific">Eubacterium plexicaudatum ASF492</name>
    <dbReference type="NCBI Taxonomy" id="1235802"/>
    <lineage>
        <taxon>Bacteria</taxon>
        <taxon>Bacillati</taxon>
        <taxon>Bacillota</taxon>
        <taxon>Clostridia</taxon>
        <taxon>Eubacteriales</taxon>
        <taxon>Eubacteriaceae</taxon>
        <taxon>Eubacterium</taxon>
    </lineage>
</organism>
<dbReference type="GO" id="GO:0000156">
    <property type="term" value="F:phosphorelay response regulator activity"/>
    <property type="evidence" value="ECO:0007669"/>
    <property type="project" value="InterPro"/>
</dbReference>
<dbReference type="eggNOG" id="COG3279">
    <property type="taxonomic scope" value="Bacteria"/>
</dbReference>
<dbReference type="GO" id="GO:0003677">
    <property type="term" value="F:DNA binding"/>
    <property type="evidence" value="ECO:0007669"/>
    <property type="project" value="InterPro"/>
</dbReference>
<protein>
    <recommendedName>
        <fullName evidence="1">Stage 0 sporulation protein A homolog</fullName>
    </recommendedName>
</protein>
<dbReference type="PROSITE" id="PS50110">
    <property type="entry name" value="RESPONSE_REGULATORY"/>
    <property type="match status" value="1"/>
</dbReference>
<dbReference type="Pfam" id="PF00072">
    <property type="entry name" value="Response_reg"/>
    <property type="match status" value="1"/>
</dbReference>
<dbReference type="OrthoDB" id="9812232at2"/>
<dbReference type="InterPro" id="IPR007492">
    <property type="entry name" value="LytTR_DNA-bd_dom"/>
</dbReference>
<gene>
    <name evidence="6" type="ORF">C823_02113</name>
</gene>
<dbReference type="SUPFAM" id="SSF52172">
    <property type="entry name" value="CheY-like"/>
    <property type="match status" value="1"/>
</dbReference>
<evidence type="ECO:0000256" key="1">
    <source>
        <dbReference type="ARBA" id="ARBA00018672"/>
    </source>
</evidence>
<dbReference type="PATRIC" id="fig|1235802.3.peg.2244"/>
<dbReference type="PROSITE" id="PS50930">
    <property type="entry name" value="HTH_LYTTR"/>
    <property type="match status" value="1"/>
</dbReference>
<feature type="modified residue" description="4-aspartylphosphate" evidence="3">
    <location>
        <position position="59"/>
    </location>
</feature>
<evidence type="ECO:0000259" key="4">
    <source>
        <dbReference type="PROSITE" id="PS50110"/>
    </source>
</evidence>
<dbReference type="AlphaFoldDB" id="N2AEZ9"/>
<dbReference type="Pfam" id="PF04397">
    <property type="entry name" value="LytTR"/>
    <property type="match status" value="1"/>
</dbReference>